<dbReference type="AlphaFoldDB" id="A0A6A6ILW3"/>
<keyword evidence="1" id="KW-0472">Membrane</keyword>
<dbReference type="GeneID" id="54586485"/>
<keyword evidence="1" id="KW-0812">Transmembrane</keyword>
<accession>A0A6A6ILW3</accession>
<keyword evidence="1" id="KW-1133">Transmembrane helix</keyword>
<sequence>MALQQTEKLHHLYTLYLFTKSDIKTVIFPQIVFAISSAFTGGFRAPDEIRDQGQGFAFAALAKAALWVWVTLLVENVANQRLPGSILEDSKNKPWRPFPSKRVTSREGQQYLLILLPCALVTGVLVGASRETNTFVALVWMYNDLDGANTSESRQ</sequence>
<dbReference type="Proteomes" id="UP000800094">
    <property type="component" value="Unassembled WGS sequence"/>
</dbReference>
<dbReference type="OrthoDB" id="434972at2759"/>
<name>A0A6A6ILW3_9PLEO</name>
<protein>
    <submittedName>
        <fullName evidence="2">Uncharacterized protein</fullName>
    </submittedName>
</protein>
<reference evidence="2" key="1">
    <citation type="journal article" date="2020" name="Stud. Mycol.">
        <title>101 Dothideomycetes genomes: a test case for predicting lifestyles and emergence of pathogens.</title>
        <authorList>
            <person name="Haridas S."/>
            <person name="Albert R."/>
            <person name="Binder M."/>
            <person name="Bloem J."/>
            <person name="Labutti K."/>
            <person name="Salamov A."/>
            <person name="Andreopoulos B."/>
            <person name="Baker S."/>
            <person name="Barry K."/>
            <person name="Bills G."/>
            <person name="Bluhm B."/>
            <person name="Cannon C."/>
            <person name="Castanera R."/>
            <person name="Culley D."/>
            <person name="Daum C."/>
            <person name="Ezra D."/>
            <person name="Gonzalez J."/>
            <person name="Henrissat B."/>
            <person name="Kuo A."/>
            <person name="Liang C."/>
            <person name="Lipzen A."/>
            <person name="Lutzoni F."/>
            <person name="Magnuson J."/>
            <person name="Mondo S."/>
            <person name="Nolan M."/>
            <person name="Ohm R."/>
            <person name="Pangilinan J."/>
            <person name="Park H.-J."/>
            <person name="Ramirez L."/>
            <person name="Alfaro M."/>
            <person name="Sun H."/>
            <person name="Tritt A."/>
            <person name="Yoshinaga Y."/>
            <person name="Zwiers L.-H."/>
            <person name="Turgeon B."/>
            <person name="Goodwin S."/>
            <person name="Spatafora J."/>
            <person name="Crous P."/>
            <person name="Grigoriev I."/>
        </authorList>
    </citation>
    <scope>NUCLEOTIDE SEQUENCE</scope>
    <source>
        <strain evidence="2">CBS 122368</strain>
    </source>
</reference>
<keyword evidence="3" id="KW-1185">Reference proteome</keyword>
<gene>
    <name evidence="2" type="ORF">BU26DRAFT_563335</name>
</gene>
<feature type="transmembrane region" description="Helical" evidence="1">
    <location>
        <begin position="110"/>
        <end position="128"/>
    </location>
</feature>
<dbReference type="RefSeq" id="XP_033686400.1">
    <property type="nucleotide sequence ID" value="XM_033833155.1"/>
</dbReference>
<evidence type="ECO:0000313" key="3">
    <source>
        <dbReference type="Proteomes" id="UP000800094"/>
    </source>
</evidence>
<evidence type="ECO:0000313" key="2">
    <source>
        <dbReference type="EMBL" id="KAF2251396.1"/>
    </source>
</evidence>
<dbReference type="EMBL" id="ML987193">
    <property type="protein sequence ID" value="KAF2251396.1"/>
    <property type="molecule type" value="Genomic_DNA"/>
</dbReference>
<evidence type="ECO:0000256" key="1">
    <source>
        <dbReference type="SAM" id="Phobius"/>
    </source>
</evidence>
<organism evidence="2 3">
    <name type="scientific">Trematosphaeria pertusa</name>
    <dbReference type="NCBI Taxonomy" id="390896"/>
    <lineage>
        <taxon>Eukaryota</taxon>
        <taxon>Fungi</taxon>
        <taxon>Dikarya</taxon>
        <taxon>Ascomycota</taxon>
        <taxon>Pezizomycotina</taxon>
        <taxon>Dothideomycetes</taxon>
        <taxon>Pleosporomycetidae</taxon>
        <taxon>Pleosporales</taxon>
        <taxon>Massarineae</taxon>
        <taxon>Trematosphaeriaceae</taxon>
        <taxon>Trematosphaeria</taxon>
    </lineage>
</organism>
<proteinExistence type="predicted"/>